<evidence type="ECO:0000256" key="5">
    <source>
        <dbReference type="ARBA" id="ARBA00023136"/>
    </source>
</evidence>
<comment type="caution">
    <text evidence="7">The sequence shown here is derived from an EMBL/GenBank/DDBJ whole genome shotgun (WGS) entry which is preliminary data.</text>
</comment>
<evidence type="ECO:0000313" key="8">
    <source>
        <dbReference type="Proteomes" id="UP001443914"/>
    </source>
</evidence>
<name>A0AAW1M0I7_SAPOF</name>
<protein>
    <submittedName>
        <fullName evidence="7">Uncharacterized protein</fullName>
    </submittedName>
</protein>
<dbReference type="Proteomes" id="UP001443914">
    <property type="component" value="Unassembled WGS sequence"/>
</dbReference>
<evidence type="ECO:0000256" key="3">
    <source>
        <dbReference type="ARBA" id="ARBA00022781"/>
    </source>
</evidence>
<dbReference type="Pfam" id="PF00213">
    <property type="entry name" value="OSCP"/>
    <property type="match status" value="1"/>
</dbReference>
<sequence length="201" mass="22419">MRRTIHPPPFFPPSVRGSASQAPLRIKTAIDPSLVAGFTIGYGDGASKLVDLSVKTQLEEIASQLDLGEFRLNYLRFGGGVETRSMRTKSSISIPRFWRTRKGNGISFTPRFCQDYPALNISVVVAFRVWILQAADELPTKVASQIDWIGRTIYTRGTQTALAHTSVMNIILQRNSGVRKLFFCCSGSFVYPARIAMRIME</sequence>
<keyword evidence="8" id="KW-1185">Reference proteome</keyword>
<keyword evidence="2" id="KW-0813">Transport</keyword>
<keyword evidence="4" id="KW-0406">Ion transport</keyword>
<accession>A0AAW1M0I7</accession>
<evidence type="ECO:0000256" key="2">
    <source>
        <dbReference type="ARBA" id="ARBA00022448"/>
    </source>
</evidence>
<evidence type="ECO:0000256" key="1">
    <source>
        <dbReference type="ARBA" id="ARBA00004370"/>
    </source>
</evidence>
<proteinExistence type="predicted"/>
<dbReference type="AlphaFoldDB" id="A0AAW1M0I7"/>
<dbReference type="GO" id="GO:0016020">
    <property type="term" value="C:membrane"/>
    <property type="evidence" value="ECO:0007669"/>
    <property type="project" value="UniProtKB-SubCell"/>
</dbReference>
<keyword evidence="5" id="KW-0472">Membrane</keyword>
<evidence type="ECO:0000313" key="7">
    <source>
        <dbReference type="EMBL" id="KAK9742210.1"/>
    </source>
</evidence>
<comment type="subcellular location">
    <subcellularLocation>
        <location evidence="1">Membrane</location>
    </subcellularLocation>
</comment>
<gene>
    <name evidence="7" type="ORF">RND81_03G156000</name>
</gene>
<keyword evidence="6" id="KW-0066">ATP synthesis</keyword>
<dbReference type="PANTHER" id="PTHR11910">
    <property type="entry name" value="ATP SYNTHASE DELTA CHAIN"/>
    <property type="match status" value="1"/>
</dbReference>
<dbReference type="EMBL" id="JBDFQZ010000003">
    <property type="protein sequence ID" value="KAK9742210.1"/>
    <property type="molecule type" value="Genomic_DNA"/>
</dbReference>
<organism evidence="7 8">
    <name type="scientific">Saponaria officinalis</name>
    <name type="common">Common soapwort</name>
    <name type="synonym">Lychnis saponaria</name>
    <dbReference type="NCBI Taxonomy" id="3572"/>
    <lineage>
        <taxon>Eukaryota</taxon>
        <taxon>Viridiplantae</taxon>
        <taxon>Streptophyta</taxon>
        <taxon>Embryophyta</taxon>
        <taxon>Tracheophyta</taxon>
        <taxon>Spermatophyta</taxon>
        <taxon>Magnoliopsida</taxon>
        <taxon>eudicotyledons</taxon>
        <taxon>Gunneridae</taxon>
        <taxon>Pentapetalae</taxon>
        <taxon>Caryophyllales</taxon>
        <taxon>Caryophyllaceae</taxon>
        <taxon>Caryophylleae</taxon>
        <taxon>Saponaria</taxon>
    </lineage>
</organism>
<reference evidence="7" key="1">
    <citation type="submission" date="2024-03" db="EMBL/GenBank/DDBJ databases">
        <title>WGS assembly of Saponaria officinalis var. Norfolk2.</title>
        <authorList>
            <person name="Jenkins J."/>
            <person name="Shu S."/>
            <person name="Grimwood J."/>
            <person name="Barry K."/>
            <person name="Goodstein D."/>
            <person name="Schmutz J."/>
            <person name="Leebens-Mack J."/>
            <person name="Osbourn A."/>
        </authorList>
    </citation>
    <scope>NUCLEOTIDE SEQUENCE [LARGE SCALE GENOMIC DNA]</scope>
    <source>
        <strain evidence="7">JIC</strain>
    </source>
</reference>
<evidence type="ECO:0000256" key="4">
    <source>
        <dbReference type="ARBA" id="ARBA00023065"/>
    </source>
</evidence>
<dbReference type="InterPro" id="IPR000711">
    <property type="entry name" value="ATPase_OSCP/dsu"/>
</dbReference>
<evidence type="ECO:0000256" key="6">
    <source>
        <dbReference type="ARBA" id="ARBA00023310"/>
    </source>
</evidence>
<dbReference type="GO" id="GO:0046933">
    <property type="term" value="F:proton-transporting ATP synthase activity, rotational mechanism"/>
    <property type="evidence" value="ECO:0007669"/>
    <property type="project" value="InterPro"/>
</dbReference>
<keyword evidence="3" id="KW-0375">Hydrogen ion transport</keyword>